<gene>
    <name evidence="3" type="ORF">HGRIS_011555</name>
</gene>
<name>A0ABR3JWG0_9AGAR</name>
<reference evidence="4" key="1">
    <citation type="submission" date="2024-06" db="EMBL/GenBank/DDBJ databases">
        <title>Multi-omics analyses provide insights into the biosynthesis of the anticancer antibiotic pleurotin in Hohenbuehelia grisea.</title>
        <authorList>
            <person name="Weaver J.A."/>
            <person name="Alberti F."/>
        </authorList>
    </citation>
    <scope>NUCLEOTIDE SEQUENCE [LARGE SCALE GENOMIC DNA]</scope>
    <source>
        <strain evidence="4">T-177</strain>
    </source>
</reference>
<proteinExistence type="predicted"/>
<accession>A0ABR3JWG0</accession>
<organism evidence="3 4">
    <name type="scientific">Hohenbuehelia grisea</name>
    <dbReference type="NCBI Taxonomy" id="104357"/>
    <lineage>
        <taxon>Eukaryota</taxon>
        <taxon>Fungi</taxon>
        <taxon>Dikarya</taxon>
        <taxon>Basidiomycota</taxon>
        <taxon>Agaricomycotina</taxon>
        <taxon>Agaricomycetes</taxon>
        <taxon>Agaricomycetidae</taxon>
        <taxon>Agaricales</taxon>
        <taxon>Pleurotineae</taxon>
        <taxon>Pleurotaceae</taxon>
        <taxon>Hohenbuehelia</taxon>
    </lineage>
</organism>
<evidence type="ECO:0000259" key="1">
    <source>
        <dbReference type="Pfam" id="PF20415"/>
    </source>
</evidence>
<dbReference type="Pfam" id="PF20415">
    <property type="entry name" value="DUF6699"/>
    <property type="match status" value="1"/>
</dbReference>
<comment type="caution">
    <text evidence="3">The sequence shown here is derived from an EMBL/GenBank/DDBJ whole genome shotgun (WGS) entry which is preliminary data.</text>
</comment>
<dbReference type="Proteomes" id="UP001556367">
    <property type="component" value="Unassembled WGS sequence"/>
</dbReference>
<feature type="domain" description="Ubiquitin-like" evidence="2">
    <location>
        <begin position="249"/>
        <end position="328"/>
    </location>
</feature>
<evidence type="ECO:0000313" key="4">
    <source>
        <dbReference type="Proteomes" id="UP001556367"/>
    </source>
</evidence>
<sequence>MAFNNAHSLDLNDCAFNDIGRDQNVVNNVTLVFNVAGSLTLDPDTLLSSSGAGNGLGLQRSPSAHGQPSQLDPLNHPSESIDVLIIQIQQMLFATSRESSQYDIIKSLLDSLLRTIYFARFGVSMLQETPVGSRMERMLDPRLAQCAKILHAIHREVTVYRDALERNIGGLWRRVYWMGHDVAQLDFILTDLRKKLLDVRWPIDALLAQMTSEVWKQLAKGSRLPLNNVEEFYADIRIQLPSLVHIKYRSLIVVDHLGSSIPIPADLCLCHEDLDFILRGYSKNRVGNTFIERGDYQLVRATNDKLVLAHEFSTLADHESVLEVSIILKLDHDDNKTACPRCRKLNPQCADSGGWIECVRCSGKFHVGSELGVPAKPVNLELPSDSSDHPVKIEQLEQLDTVPDFNTCTETSVLEKDFGIMKLNDNFRVPPIPYEAVFFRRISVRQIMYNLSLNEFLRYSQHDLPGGHRCRVLWDLRRRPSSSARSILASAHLLSASELSQYATTPPVTTLHIICDLPPEDWPIVARNENGVTVGDVLDAIHGVFMVQLRRPEWDRLPVAKQRTIANMFDERWRTASDPPTTQARGVRRVDCILRHTVFAGLTMAVGSTDSCILSLRRPPPS</sequence>
<dbReference type="Pfam" id="PF22893">
    <property type="entry name" value="ULD_2"/>
    <property type="match status" value="1"/>
</dbReference>
<evidence type="ECO:0000259" key="2">
    <source>
        <dbReference type="Pfam" id="PF22893"/>
    </source>
</evidence>
<keyword evidence="4" id="KW-1185">Reference proteome</keyword>
<evidence type="ECO:0000313" key="3">
    <source>
        <dbReference type="EMBL" id="KAL0959887.1"/>
    </source>
</evidence>
<protein>
    <submittedName>
        <fullName evidence="3">Uncharacterized protein</fullName>
    </submittedName>
</protein>
<dbReference type="EMBL" id="JASNQZ010000002">
    <property type="protein sequence ID" value="KAL0959887.1"/>
    <property type="molecule type" value="Genomic_DNA"/>
</dbReference>
<dbReference type="InterPro" id="IPR046522">
    <property type="entry name" value="DUF6699"/>
</dbReference>
<feature type="domain" description="DUF6699" evidence="1">
    <location>
        <begin position="473"/>
        <end position="603"/>
    </location>
</feature>
<dbReference type="InterPro" id="IPR054464">
    <property type="entry name" value="ULD_fung"/>
</dbReference>